<dbReference type="EMBL" id="AMRA01000076">
    <property type="protein sequence ID" value="EKF23222.1"/>
    <property type="molecule type" value="Genomic_DNA"/>
</dbReference>
<reference evidence="2 3" key="1">
    <citation type="journal article" date="2012" name="J. Bacteriol.">
        <title>Genome sequence of Mycobacterium hassiacum DSM 44199, a rare source of heat-stable mycobacterial proteins.</title>
        <authorList>
            <person name="Tiago I."/>
            <person name="Maranha A."/>
            <person name="Mendes V."/>
            <person name="Alarico S."/>
            <person name="Moynihan P.J."/>
            <person name="Clarke A.J."/>
            <person name="Macedo-Ribeiro S."/>
            <person name="Pereira P.J."/>
            <person name="Empadinhas N."/>
        </authorList>
    </citation>
    <scope>NUCLEOTIDE SEQUENCE [LARGE SCALE GENOMIC DNA]</scope>
    <source>
        <strain evidence="3">DSM 44199 / CIP 105218 / JCM 12690 / 3849</strain>
    </source>
</reference>
<comment type="caution">
    <text evidence="2">The sequence shown here is derived from an EMBL/GenBank/DDBJ whole genome shotgun (WGS) entry which is preliminary data.</text>
</comment>
<sequence>MSPTSKAGHIVAEALTARPLERDTSDTAILEATLRCLTRYGMDRMTVDDVARAAGVGRATVFRRFESKDDLIRQAIARELRRLTKEFIAKAGAIDDPYQRVVELSMEMVRIVRTHPVGRRLVEDESALGLYADPRIAKYQRTGVKRMLDRAAEQLGVTADTEAMAELLVRFYGSVWLAPEISPVLDEDRVRRMITIILAPLAPA</sequence>
<name>K5BER3_MYCHD</name>
<dbReference type="InterPro" id="IPR001647">
    <property type="entry name" value="HTH_TetR"/>
</dbReference>
<dbReference type="PROSITE" id="PS50977">
    <property type="entry name" value="HTH_TETR_2"/>
    <property type="match status" value="1"/>
</dbReference>
<dbReference type="InterPro" id="IPR009057">
    <property type="entry name" value="Homeodomain-like_sf"/>
</dbReference>
<gene>
    <name evidence="2" type="ORF">C731_2766</name>
</gene>
<keyword evidence="1" id="KW-0238">DNA-binding</keyword>
<dbReference type="SUPFAM" id="SSF46689">
    <property type="entry name" value="Homeodomain-like"/>
    <property type="match status" value="1"/>
</dbReference>
<dbReference type="PANTHER" id="PTHR30055:SF153">
    <property type="entry name" value="HTH-TYPE TRANSCRIPTIONAL REPRESSOR RV3405C"/>
    <property type="match status" value="1"/>
</dbReference>
<dbReference type="Gene3D" id="1.10.357.10">
    <property type="entry name" value="Tetracycline Repressor, domain 2"/>
    <property type="match status" value="1"/>
</dbReference>
<dbReference type="AlphaFoldDB" id="K5BER3"/>
<evidence type="ECO:0000256" key="1">
    <source>
        <dbReference type="ARBA" id="ARBA00023125"/>
    </source>
</evidence>
<dbReference type="RefSeq" id="WP_005628464.1">
    <property type="nucleotide sequence ID" value="NZ_AMRA01000076.1"/>
</dbReference>
<dbReference type="PRINTS" id="PR00455">
    <property type="entry name" value="HTHTETR"/>
</dbReference>
<dbReference type="PATRIC" id="fig|1122247.3.peg.2655"/>
<protein>
    <submittedName>
        <fullName evidence="2">Bacterial regulatory s, tetR family protein</fullName>
    </submittedName>
</protein>
<dbReference type="Pfam" id="PF00440">
    <property type="entry name" value="TetR_N"/>
    <property type="match status" value="1"/>
</dbReference>
<evidence type="ECO:0000313" key="3">
    <source>
        <dbReference type="Proteomes" id="UP000006265"/>
    </source>
</evidence>
<dbReference type="InterPro" id="IPR050109">
    <property type="entry name" value="HTH-type_TetR-like_transc_reg"/>
</dbReference>
<dbReference type="OrthoDB" id="6077212at2"/>
<accession>K5BER3</accession>
<dbReference type="STRING" id="1122247.GCA_000379865_03776"/>
<dbReference type="GO" id="GO:0000976">
    <property type="term" value="F:transcription cis-regulatory region binding"/>
    <property type="evidence" value="ECO:0007669"/>
    <property type="project" value="TreeGrafter"/>
</dbReference>
<organism evidence="2 3">
    <name type="scientific">Mycolicibacterium hassiacum (strain DSM 44199 / CIP 105218 / JCM 12690 / 3849)</name>
    <name type="common">Mycobacterium hassiacum</name>
    <dbReference type="NCBI Taxonomy" id="1122247"/>
    <lineage>
        <taxon>Bacteria</taxon>
        <taxon>Bacillati</taxon>
        <taxon>Actinomycetota</taxon>
        <taxon>Actinomycetes</taxon>
        <taxon>Mycobacteriales</taxon>
        <taxon>Mycobacteriaceae</taxon>
        <taxon>Mycolicibacterium</taxon>
    </lineage>
</organism>
<dbReference type="eggNOG" id="COG1309">
    <property type="taxonomic scope" value="Bacteria"/>
</dbReference>
<evidence type="ECO:0000313" key="2">
    <source>
        <dbReference type="EMBL" id="EKF23222.1"/>
    </source>
</evidence>
<dbReference type="PANTHER" id="PTHR30055">
    <property type="entry name" value="HTH-TYPE TRANSCRIPTIONAL REGULATOR RUTR"/>
    <property type="match status" value="1"/>
</dbReference>
<proteinExistence type="predicted"/>
<dbReference type="GO" id="GO:0003700">
    <property type="term" value="F:DNA-binding transcription factor activity"/>
    <property type="evidence" value="ECO:0007669"/>
    <property type="project" value="TreeGrafter"/>
</dbReference>
<dbReference type="Proteomes" id="UP000006265">
    <property type="component" value="Unassembled WGS sequence"/>
</dbReference>
<dbReference type="PROSITE" id="PS01081">
    <property type="entry name" value="HTH_TETR_1"/>
    <property type="match status" value="1"/>
</dbReference>
<dbReference type="InterPro" id="IPR023772">
    <property type="entry name" value="DNA-bd_HTH_TetR-type_CS"/>
</dbReference>
<keyword evidence="3" id="KW-1185">Reference proteome</keyword>